<sequence length="68" mass="7322">MSKQASTTVGARHEEYAYEAPEPLATKRSQGQCTCNPSICRMAEVTGMREVPQDSYGGGGTTSPQRVQ</sequence>
<organism evidence="2">
    <name type="scientific">Drosophila melanogaster</name>
    <name type="common">Fruit fly</name>
    <dbReference type="NCBI Taxonomy" id="7227"/>
    <lineage>
        <taxon>Eukaryota</taxon>
        <taxon>Metazoa</taxon>
        <taxon>Ecdysozoa</taxon>
        <taxon>Arthropoda</taxon>
        <taxon>Hexapoda</taxon>
        <taxon>Insecta</taxon>
        <taxon>Pterygota</taxon>
        <taxon>Neoptera</taxon>
        <taxon>Endopterygota</taxon>
        <taxon>Diptera</taxon>
        <taxon>Brachycera</taxon>
        <taxon>Muscomorpha</taxon>
        <taxon>Ephydroidea</taxon>
        <taxon>Drosophilidae</taxon>
        <taxon>Drosophila</taxon>
        <taxon>Sophophora</taxon>
    </lineage>
</organism>
<feature type="region of interest" description="Disordered" evidence="1">
    <location>
        <begin position="1"/>
        <end position="31"/>
    </location>
</feature>
<accession>Q6IHC1</accession>
<proteinExistence type="predicted"/>
<reference evidence="2" key="1">
    <citation type="journal article" date="2003" name="Genome Biol.">
        <title>An integrated gene annotation and transcriptional profiling approach towards the full gene content of the Drosophila genome.</title>
        <authorList>
            <person name="Hild M."/>
            <person name="Beckmann B."/>
            <person name="Haas S.A."/>
            <person name="Koch B."/>
            <person name="Solovyev V."/>
            <person name="Busold C."/>
            <person name="Fellenberg K."/>
            <person name="Boutros M."/>
            <person name="Vingron M."/>
            <person name="Sauer F."/>
            <person name="Hoheisel J.D."/>
            <person name="Paro R."/>
        </authorList>
    </citation>
    <scope>NUCLEOTIDE SEQUENCE</scope>
</reference>
<protein>
    <submittedName>
        <fullName evidence="2">HDC02770</fullName>
    </submittedName>
</protein>
<dbReference type="AlphaFoldDB" id="Q6IHC1"/>
<name>Q6IHC1_DROME</name>
<evidence type="ECO:0000256" key="1">
    <source>
        <dbReference type="SAM" id="MobiDB-lite"/>
    </source>
</evidence>
<evidence type="ECO:0000313" key="2">
    <source>
        <dbReference type="EMBL" id="DAA03694.1"/>
    </source>
</evidence>
<dbReference type="EMBL" id="BK003495">
    <property type="protein sequence ID" value="DAA03694.1"/>
    <property type="molecule type" value="Genomic_DNA"/>
</dbReference>
<gene>
    <name evidence="2" type="ORF">HDC02770</name>
</gene>